<evidence type="ECO:0008006" key="2">
    <source>
        <dbReference type="Google" id="ProtNLM"/>
    </source>
</evidence>
<dbReference type="SUPFAM" id="SSF50998">
    <property type="entry name" value="Quinoprotein alcohol dehydrogenase-like"/>
    <property type="match status" value="1"/>
</dbReference>
<proteinExistence type="predicted"/>
<accession>A0A382WAY4</accession>
<protein>
    <recommendedName>
        <fullName evidence="2">Quinonprotein alcohol dehydrogenase</fullName>
    </recommendedName>
</protein>
<dbReference type="PANTHER" id="PTHR34512">
    <property type="entry name" value="CELL SURFACE PROTEIN"/>
    <property type="match status" value="1"/>
</dbReference>
<dbReference type="Gene3D" id="2.130.10.10">
    <property type="entry name" value="YVTN repeat-like/Quinoprotein amine dehydrogenase"/>
    <property type="match status" value="1"/>
</dbReference>
<name>A0A382WAY4_9ZZZZ</name>
<organism evidence="1">
    <name type="scientific">marine metagenome</name>
    <dbReference type="NCBI Taxonomy" id="408172"/>
    <lineage>
        <taxon>unclassified sequences</taxon>
        <taxon>metagenomes</taxon>
        <taxon>ecological metagenomes</taxon>
    </lineage>
</organism>
<evidence type="ECO:0000313" key="1">
    <source>
        <dbReference type="EMBL" id="SVD55288.1"/>
    </source>
</evidence>
<sequence>GAMAHYAYEPASGRELWRVVERKQHSASTRPVFGHGLCYFPTGFGKGQLLAINPNGSGDITRSNITWRLVRSSVPEKPSLLLIKDHIYMIDDQGGLATCVAAKTGEEIWSERIGGNYSASPITANGRIYFFSEEGKTTVIDAGTDFKKLTENKLAAGFMASPAIYDNSLILRTKTHLYRIKD</sequence>
<feature type="non-terminal residue" evidence="1">
    <location>
        <position position="1"/>
    </location>
</feature>
<dbReference type="EMBL" id="UINC01157994">
    <property type="protein sequence ID" value="SVD55288.1"/>
    <property type="molecule type" value="Genomic_DNA"/>
</dbReference>
<dbReference type="InterPro" id="IPR011047">
    <property type="entry name" value="Quinoprotein_ADH-like_sf"/>
</dbReference>
<dbReference type="AlphaFoldDB" id="A0A382WAY4"/>
<reference evidence="1" key="1">
    <citation type="submission" date="2018-05" db="EMBL/GenBank/DDBJ databases">
        <authorList>
            <person name="Lanie J.A."/>
            <person name="Ng W.-L."/>
            <person name="Kazmierczak K.M."/>
            <person name="Andrzejewski T.M."/>
            <person name="Davidsen T.M."/>
            <person name="Wayne K.J."/>
            <person name="Tettelin H."/>
            <person name="Glass J.I."/>
            <person name="Rusch D."/>
            <person name="Podicherti R."/>
            <person name="Tsui H.-C.T."/>
            <person name="Winkler M.E."/>
        </authorList>
    </citation>
    <scope>NUCLEOTIDE SEQUENCE</scope>
</reference>
<gene>
    <name evidence="1" type="ORF">METZ01_LOCUS408142</name>
</gene>
<dbReference type="PANTHER" id="PTHR34512:SF30">
    <property type="entry name" value="OUTER MEMBRANE PROTEIN ASSEMBLY FACTOR BAMB"/>
    <property type="match status" value="1"/>
</dbReference>
<dbReference type="InterPro" id="IPR015943">
    <property type="entry name" value="WD40/YVTN_repeat-like_dom_sf"/>
</dbReference>